<dbReference type="EMBL" id="CDMC01000014">
    <property type="protein sequence ID" value="CEL09509.1"/>
    <property type="molecule type" value="Genomic_DNA"/>
</dbReference>
<evidence type="ECO:0000313" key="2">
    <source>
        <dbReference type="Proteomes" id="UP000054771"/>
    </source>
</evidence>
<proteinExistence type="predicted"/>
<sequence>MAIESTLRPSHSGWSIATTTVESELLSPLEAPLTSDSPSTPACWRLHDVRRINRVGDMDSISRLLRFRPFTDDFELKPHIPTRDSAYETPYSPWTWKPYESRDLSAENISEALAWESMKRILEIPFEDWVRHALGLAPISVENLERGYIELGCRLFYYLRRNKAQETKYQTVQKVGFCLYGCDLG</sequence>
<dbReference type="Proteomes" id="UP000054771">
    <property type="component" value="Unassembled WGS sequence"/>
</dbReference>
<reference evidence="2" key="1">
    <citation type="journal article" date="2016" name="Genome Announc.">
        <title>Draft genome sequences of fungus Aspergillus calidoustus.</title>
        <authorList>
            <person name="Horn F."/>
            <person name="Linde J."/>
            <person name="Mattern D.J."/>
            <person name="Walther G."/>
            <person name="Guthke R."/>
            <person name="Scherlach K."/>
            <person name="Martin K."/>
            <person name="Brakhage A.A."/>
            <person name="Petzke L."/>
            <person name="Valiante V."/>
        </authorList>
    </citation>
    <scope>NUCLEOTIDE SEQUENCE [LARGE SCALE GENOMIC DNA]</scope>
    <source>
        <strain evidence="2">SF006504</strain>
    </source>
</reference>
<organism evidence="1 2">
    <name type="scientific">Aspergillus calidoustus</name>
    <dbReference type="NCBI Taxonomy" id="454130"/>
    <lineage>
        <taxon>Eukaryota</taxon>
        <taxon>Fungi</taxon>
        <taxon>Dikarya</taxon>
        <taxon>Ascomycota</taxon>
        <taxon>Pezizomycotina</taxon>
        <taxon>Eurotiomycetes</taxon>
        <taxon>Eurotiomycetidae</taxon>
        <taxon>Eurotiales</taxon>
        <taxon>Aspergillaceae</taxon>
        <taxon>Aspergillus</taxon>
        <taxon>Aspergillus subgen. Nidulantes</taxon>
    </lineage>
</organism>
<keyword evidence="2" id="KW-1185">Reference proteome</keyword>
<protein>
    <submittedName>
        <fullName evidence="1">Uncharacterized protein</fullName>
    </submittedName>
</protein>
<accession>A0A0U4ZIZ6</accession>
<gene>
    <name evidence="1" type="ORF">ASPCAL12644</name>
</gene>
<evidence type="ECO:0000313" key="1">
    <source>
        <dbReference type="EMBL" id="CEL09509.1"/>
    </source>
</evidence>
<name>A0A0U4ZIZ6_ASPCI</name>
<dbReference type="AlphaFoldDB" id="A0A0U4ZIZ6"/>